<name>G3B0P9_CANTC</name>
<keyword evidence="4" id="KW-1185">Reference proteome</keyword>
<dbReference type="OrthoDB" id="5419315at2759"/>
<dbReference type="KEGG" id="cten:18250681"/>
<proteinExistence type="predicted"/>
<evidence type="ECO:0000256" key="2">
    <source>
        <dbReference type="ARBA" id="ARBA00023242"/>
    </source>
</evidence>
<gene>
    <name evidence="3" type="ORF">CANTEDRAFT_97343</name>
</gene>
<accession>G3B0P9</accession>
<dbReference type="PANTHER" id="PTHR37534:SF7">
    <property type="entry name" value="TRANSCRIPTIONAL ACTIVATOR PROTEIN UGA3"/>
    <property type="match status" value="1"/>
</dbReference>
<dbReference type="GO" id="GO:0000976">
    <property type="term" value="F:transcription cis-regulatory region binding"/>
    <property type="evidence" value="ECO:0007669"/>
    <property type="project" value="TreeGrafter"/>
</dbReference>
<evidence type="ECO:0000313" key="3">
    <source>
        <dbReference type="EMBL" id="EGV65444.1"/>
    </source>
</evidence>
<keyword evidence="2" id="KW-0539">Nucleus</keyword>
<dbReference type="EMBL" id="GL996514">
    <property type="protein sequence ID" value="EGV65444.1"/>
    <property type="molecule type" value="Genomic_DNA"/>
</dbReference>
<dbReference type="GO" id="GO:0005634">
    <property type="term" value="C:nucleus"/>
    <property type="evidence" value="ECO:0007669"/>
    <property type="project" value="UniProtKB-SubCell"/>
</dbReference>
<dbReference type="GO" id="GO:0045944">
    <property type="term" value="P:positive regulation of transcription by RNA polymerase II"/>
    <property type="evidence" value="ECO:0007669"/>
    <property type="project" value="TreeGrafter"/>
</dbReference>
<evidence type="ECO:0000256" key="1">
    <source>
        <dbReference type="ARBA" id="ARBA00004123"/>
    </source>
</evidence>
<comment type="subcellular location">
    <subcellularLocation>
        <location evidence="1">Nucleus</location>
    </subcellularLocation>
</comment>
<dbReference type="InterPro" id="IPR021858">
    <property type="entry name" value="Fun_TF"/>
</dbReference>
<sequence>MFLLSPSSSLSLFLDKTGLLYLEYFRSHVTDILCVSKFNYFNELFLPLAHHDEAFALIMAAWGGFFYKGKKVDKQVSNYLYNSVIKFKQNFNNPEQMSKLNYYFQICYYLILVGYNICNGDTQNWAKFLSNCYNSIKEYGGIQQLCESFHYSNDVRFLVSSFQYHDIMSSDSAKNGTLVSMEEYNRTFNHENFKMTEVAYGIDSLQGCNRPIYTLLGELINLKVQIRRMCKHNDMHKQENSNSIEAESRILYQNIIDAQPNGELVFLLPEDEKPLHLSSFELYRVCCKLNWFLYIKGLLPVEPKIQCLVLETLSLVDRLIHSKFQVVICLPLLMAGICCVKTREREKVSRIFETISKSCPVPNVSKCWTIVQMAWKSSPEGTSITNWEDICNQFDWHLNVC</sequence>
<dbReference type="GO" id="GO:0003700">
    <property type="term" value="F:DNA-binding transcription factor activity"/>
    <property type="evidence" value="ECO:0007669"/>
    <property type="project" value="TreeGrafter"/>
</dbReference>
<dbReference type="HOGENOM" id="CLU_015493_1_0_1"/>
<dbReference type="AlphaFoldDB" id="G3B0P9"/>
<protein>
    <submittedName>
        <fullName evidence="3">Uncharacterized protein</fullName>
    </submittedName>
</protein>
<dbReference type="PANTHER" id="PTHR37534">
    <property type="entry name" value="TRANSCRIPTIONAL ACTIVATOR PROTEIN UGA3"/>
    <property type="match status" value="1"/>
</dbReference>
<reference evidence="3 4" key="1">
    <citation type="journal article" date="2011" name="Proc. Natl. Acad. Sci. U.S.A.">
        <title>Comparative genomics of xylose-fermenting fungi for enhanced biofuel production.</title>
        <authorList>
            <person name="Wohlbach D.J."/>
            <person name="Kuo A."/>
            <person name="Sato T.K."/>
            <person name="Potts K.M."/>
            <person name="Salamov A.A."/>
            <person name="LaButti K.M."/>
            <person name="Sun H."/>
            <person name="Clum A."/>
            <person name="Pangilinan J.L."/>
            <person name="Lindquist E.A."/>
            <person name="Lucas S."/>
            <person name="Lapidus A."/>
            <person name="Jin M."/>
            <person name="Gunawan C."/>
            <person name="Balan V."/>
            <person name="Dale B.E."/>
            <person name="Jeffries T.W."/>
            <person name="Zinkel R."/>
            <person name="Barry K.W."/>
            <person name="Grigoriev I.V."/>
            <person name="Gasch A.P."/>
        </authorList>
    </citation>
    <scope>NUCLEOTIDE SEQUENCE [LARGE SCALE GENOMIC DNA]</scope>
    <source>
        <strain evidence="4">ATCC 10573 / BCRC 21748 / CBS 615 / JCM 9827 / NBRC 10315 / NRRL Y-1498 / VKM Y-70</strain>
    </source>
</reference>
<dbReference type="GeneID" id="18250681"/>
<dbReference type="eggNOG" id="ENOG502SMTS">
    <property type="taxonomic scope" value="Eukaryota"/>
</dbReference>
<dbReference type="Pfam" id="PF11951">
    <property type="entry name" value="Fungal_trans_2"/>
    <property type="match status" value="1"/>
</dbReference>
<dbReference type="Proteomes" id="UP000000707">
    <property type="component" value="Unassembled WGS sequence"/>
</dbReference>
<evidence type="ECO:0000313" key="4">
    <source>
        <dbReference type="Proteomes" id="UP000000707"/>
    </source>
</evidence>
<organism evidence="4">
    <name type="scientific">Candida tenuis (strain ATCC 10573 / BCRC 21748 / CBS 615 / JCM 9827 / NBRC 10315 / NRRL Y-1498 / VKM Y-70)</name>
    <name type="common">Yeast</name>
    <name type="synonym">Yamadazyma tenuis</name>
    <dbReference type="NCBI Taxonomy" id="590646"/>
    <lineage>
        <taxon>Eukaryota</taxon>
        <taxon>Fungi</taxon>
        <taxon>Dikarya</taxon>
        <taxon>Ascomycota</taxon>
        <taxon>Saccharomycotina</taxon>
        <taxon>Pichiomycetes</taxon>
        <taxon>Debaryomycetaceae</taxon>
        <taxon>Yamadazyma</taxon>
    </lineage>
</organism>
<dbReference type="STRING" id="590646.G3B0P9"/>